<name>X1T1M9_9ZZZZ</name>
<reference evidence="1" key="1">
    <citation type="journal article" date="2014" name="Front. Microbiol.">
        <title>High frequency of phylogenetically diverse reductive dehalogenase-homologous genes in deep subseafloor sedimentary metagenomes.</title>
        <authorList>
            <person name="Kawai M."/>
            <person name="Futagami T."/>
            <person name="Toyoda A."/>
            <person name="Takaki Y."/>
            <person name="Nishi S."/>
            <person name="Hori S."/>
            <person name="Arai W."/>
            <person name="Tsubouchi T."/>
            <person name="Morono Y."/>
            <person name="Uchiyama I."/>
            <person name="Ito T."/>
            <person name="Fujiyama A."/>
            <person name="Inagaki F."/>
            <person name="Takami H."/>
        </authorList>
    </citation>
    <scope>NUCLEOTIDE SEQUENCE</scope>
    <source>
        <strain evidence="1">Expedition CK06-06</strain>
    </source>
</reference>
<accession>X1T1M9</accession>
<dbReference type="AlphaFoldDB" id="X1T1M9"/>
<evidence type="ECO:0000313" key="1">
    <source>
        <dbReference type="EMBL" id="GAI99098.1"/>
    </source>
</evidence>
<dbReference type="EMBL" id="BARW01025064">
    <property type="protein sequence ID" value="GAI99098.1"/>
    <property type="molecule type" value="Genomic_DNA"/>
</dbReference>
<comment type="caution">
    <text evidence="1">The sequence shown here is derived from an EMBL/GenBank/DDBJ whole genome shotgun (WGS) entry which is preliminary data.</text>
</comment>
<feature type="non-terminal residue" evidence="1">
    <location>
        <position position="1"/>
    </location>
</feature>
<protein>
    <submittedName>
        <fullName evidence="1">Uncharacterized protein</fullName>
    </submittedName>
</protein>
<proteinExistence type="predicted"/>
<gene>
    <name evidence="1" type="ORF">S12H4_41176</name>
</gene>
<organism evidence="1">
    <name type="scientific">marine sediment metagenome</name>
    <dbReference type="NCBI Taxonomy" id="412755"/>
    <lineage>
        <taxon>unclassified sequences</taxon>
        <taxon>metagenomes</taxon>
        <taxon>ecological metagenomes</taxon>
    </lineage>
</organism>
<sequence length="134" mass="15064">QVAEIIRPRRVRSRAVPDLPTVTNPLVIQQQALRQRYLVAADAAVGELQRGVEISIRFQQEDERYRAKLAVDANRLGDVMSVNGSHFYFGRSGSANQYTTEEAAAMEARIKRNIAKANLLTEFSTPARFSSFPR</sequence>